<feature type="compositionally biased region" description="Low complexity" evidence="1">
    <location>
        <begin position="761"/>
        <end position="772"/>
    </location>
</feature>
<dbReference type="Proteomes" id="UP000829685">
    <property type="component" value="Unassembled WGS sequence"/>
</dbReference>
<feature type="region of interest" description="Disordered" evidence="1">
    <location>
        <begin position="819"/>
        <end position="883"/>
    </location>
</feature>
<accession>A0A9P9W7D3</accession>
<feature type="region of interest" description="Disordered" evidence="1">
    <location>
        <begin position="628"/>
        <end position="663"/>
    </location>
</feature>
<dbReference type="InterPro" id="IPR022198">
    <property type="entry name" value="DUF3723"/>
</dbReference>
<dbReference type="EMBL" id="JAFIMR010000138">
    <property type="protein sequence ID" value="KAI1846435.1"/>
    <property type="molecule type" value="Genomic_DNA"/>
</dbReference>
<evidence type="ECO:0000256" key="1">
    <source>
        <dbReference type="SAM" id="MobiDB-lite"/>
    </source>
</evidence>
<dbReference type="AlphaFoldDB" id="A0A9P9W7D3"/>
<feature type="compositionally biased region" description="Acidic residues" evidence="1">
    <location>
        <begin position="874"/>
        <end position="883"/>
    </location>
</feature>
<evidence type="ECO:0000313" key="2">
    <source>
        <dbReference type="EMBL" id="KAI1846435.1"/>
    </source>
</evidence>
<reference evidence="2" key="1">
    <citation type="submission" date="2021-03" db="EMBL/GenBank/DDBJ databases">
        <title>Revisited historic fungal species revealed as producer of novel bioactive compounds through whole genome sequencing and comparative genomics.</title>
        <authorList>
            <person name="Vignolle G.A."/>
            <person name="Hochenegger N."/>
            <person name="Mach R.L."/>
            <person name="Mach-Aigner A.R."/>
            <person name="Javad Rahimi M."/>
            <person name="Salim K.A."/>
            <person name="Chan C.M."/>
            <person name="Lim L.B.L."/>
            <person name="Cai F."/>
            <person name="Druzhinina I.S."/>
            <person name="U'Ren J.M."/>
            <person name="Derntl C."/>
        </authorList>
    </citation>
    <scope>NUCLEOTIDE SEQUENCE</scope>
    <source>
        <strain evidence="2">TUCIM 5799</strain>
    </source>
</reference>
<gene>
    <name evidence="2" type="ORF">JX265_014040</name>
</gene>
<keyword evidence="3" id="KW-1185">Reference proteome</keyword>
<feature type="non-terminal residue" evidence="2">
    <location>
        <position position="1"/>
    </location>
</feature>
<sequence>GCTLEQLNCTLHNRAFPLLSRIAIQYVHGRHRLETAKAVLGGSTVWTVELRLYQDLSHAHLSRLPSLKARAERFAHESPFRDGNIYLHLEQSRAENDRFQLAKWSHRLTSGKNRTVERLGEHGRLNQCFQRLRSMAGLWPGKVLGNYKHILALHIQPELCRFSERMYDFYMHLTGEDPACLDVDTVRCLEARAPSASEYDLDLITRAFDTGQLFKALTSPERRLETRRRLLAVGILIPSFRTLHENLKYLSTAARIVRDLILRPPGGGRGGARARRDAAGASSASLADELSACWTEPRDALVEISESVFQPLVGPLPFQLAYQMLILAALRNFPYLNHLDGPRVQCGEKIVPTEQSGARTLFYRRARLLGFSNQRIEEGSALETDPFMPICEDVPPSSVFLADKKSRWGRPHVQTFRVIQQIAFLPQMEHVPQRSLHPSVAFVFRDFFQSFMGSATLAVDWQRESVSLYQAAQDPVVQNAAANGVTGNSAQRKAWEMAQDTSRDMGQDVERASRDLHTGNHLATIPEEPAPEGDIIMQEDVHQDAEIDDVRMGGVDGGVRNPSPQPGHPGALGVQVQVLGHRVSPVPSVSMSAVSVGSSTQPWQSEGEAPDEKPLSILSTIAPTSFVPSPAQPLSVVPTPRQSWNPSTSPTPPPDKPISPGAPAVRSHYWDSVICGSSVYPSGMPPSLVSAHGSGEHAVPVPPSNQLGGLNPYVDSPRQWDDIVLTPFGPQHRGVSLADWQRPGPASFSTCTSPPRPPSVPSSVGSYGRPGSTAPNWSTRSCSVIETPHSALPWASPGPSFRSQEASFTEALASIPSFAWSSDGGQSGRESSHGPCSVLETPDGGRSLVENLKGAGASAKVNLGGPMAGSQGFEDSDDEYWNS</sequence>
<dbReference type="Pfam" id="PF12520">
    <property type="entry name" value="DUF3723"/>
    <property type="match status" value="1"/>
</dbReference>
<name>A0A9P9W7D3_9PEZI</name>
<protein>
    <submittedName>
        <fullName evidence="2">Uncharacterized protein</fullName>
    </submittedName>
</protein>
<evidence type="ECO:0000313" key="3">
    <source>
        <dbReference type="Proteomes" id="UP000829685"/>
    </source>
</evidence>
<organism evidence="2 3">
    <name type="scientific">Neoarthrinium moseri</name>
    <dbReference type="NCBI Taxonomy" id="1658444"/>
    <lineage>
        <taxon>Eukaryota</taxon>
        <taxon>Fungi</taxon>
        <taxon>Dikarya</taxon>
        <taxon>Ascomycota</taxon>
        <taxon>Pezizomycotina</taxon>
        <taxon>Sordariomycetes</taxon>
        <taxon>Xylariomycetidae</taxon>
        <taxon>Amphisphaeriales</taxon>
        <taxon>Apiosporaceae</taxon>
        <taxon>Neoarthrinium</taxon>
    </lineage>
</organism>
<proteinExistence type="predicted"/>
<feature type="region of interest" description="Disordered" evidence="1">
    <location>
        <begin position="738"/>
        <end position="778"/>
    </location>
</feature>
<comment type="caution">
    <text evidence="2">The sequence shown here is derived from an EMBL/GenBank/DDBJ whole genome shotgun (WGS) entry which is preliminary data.</text>
</comment>